<dbReference type="EMBL" id="KE124061">
    <property type="protein sequence ID" value="EPB83729.1"/>
    <property type="molecule type" value="Genomic_DNA"/>
</dbReference>
<name>S2J257_MUCC1</name>
<evidence type="ECO:0000313" key="1">
    <source>
        <dbReference type="EMBL" id="EPB83729.1"/>
    </source>
</evidence>
<keyword evidence="2" id="KW-1185">Reference proteome</keyword>
<organism evidence="1 2">
    <name type="scientific">Mucor circinelloides f. circinelloides (strain 1006PhL)</name>
    <name type="common">Mucormycosis agent</name>
    <name type="synonym">Calyptromyces circinelloides</name>
    <dbReference type="NCBI Taxonomy" id="1220926"/>
    <lineage>
        <taxon>Eukaryota</taxon>
        <taxon>Fungi</taxon>
        <taxon>Fungi incertae sedis</taxon>
        <taxon>Mucoromycota</taxon>
        <taxon>Mucoromycotina</taxon>
        <taxon>Mucoromycetes</taxon>
        <taxon>Mucorales</taxon>
        <taxon>Mucorineae</taxon>
        <taxon>Mucoraceae</taxon>
        <taxon>Mucor</taxon>
    </lineage>
</organism>
<evidence type="ECO:0008006" key="3">
    <source>
        <dbReference type="Google" id="ProtNLM"/>
    </source>
</evidence>
<sequence>MAYNSSSKRLLQDYKQEYDPFVSQDGLCEDKGKDMKDYLDRYRDSQTVRESLFETILKDGVSQEIDEKMKNLRGRITSYAFDRTRDQVISMKNDALRPGHVSHIDPATGKCLCVLQRAYRLPCKHKLREQTGPIPLVSGQRSLDKIK</sequence>
<protein>
    <recommendedName>
        <fullName evidence="3">SWIM-type domain-containing protein</fullName>
    </recommendedName>
</protein>
<reference evidence="2" key="1">
    <citation type="submission" date="2013-05" db="EMBL/GenBank/DDBJ databases">
        <title>The Genome sequence of Mucor circinelloides f. circinelloides 1006PhL.</title>
        <authorList>
            <consortium name="The Broad Institute Genomics Platform"/>
            <person name="Cuomo C."/>
            <person name="Earl A."/>
            <person name="Findley K."/>
            <person name="Lee S.C."/>
            <person name="Walker B."/>
            <person name="Young S."/>
            <person name="Zeng Q."/>
            <person name="Gargeya S."/>
            <person name="Fitzgerald M."/>
            <person name="Haas B."/>
            <person name="Abouelleil A."/>
            <person name="Allen A.W."/>
            <person name="Alvarado L."/>
            <person name="Arachchi H.M."/>
            <person name="Berlin A.M."/>
            <person name="Chapman S.B."/>
            <person name="Gainer-Dewar J."/>
            <person name="Goldberg J."/>
            <person name="Griggs A."/>
            <person name="Gujja S."/>
            <person name="Hansen M."/>
            <person name="Howarth C."/>
            <person name="Imamovic A."/>
            <person name="Ireland A."/>
            <person name="Larimer J."/>
            <person name="McCowan C."/>
            <person name="Murphy C."/>
            <person name="Pearson M."/>
            <person name="Poon T.W."/>
            <person name="Priest M."/>
            <person name="Roberts A."/>
            <person name="Saif S."/>
            <person name="Shea T."/>
            <person name="Sisk P."/>
            <person name="Sykes S."/>
            <person name="Wortman J."/>
            <person name="Nusbaum C."/>
            <person name="Birren B."/>
        </authorList>
    </citation>
    <scope>NUCLEOTIDE SEQUENCE [LARGE SCALE GENOMIC DNA]</scope>
    <source>
        <strain evidence="2">1006PhL</strain>
    </source>
</reference>
<dbReference type="Proteomes" id="UP000014254">
    <property type="component" value="Unassembled WGS sequence"/>
</dbReference>
<dbReference type="InParanoid" id="S2J257"/>
<accession>S2J257</accession>
<dbReference type="OrthoDB" id="2441661at2759"/>
<dbReference type="AlphaFoldDB" id="S2J257"/>
<dbReference type="VEuPathDB" id="FungiDB:HMPREF1544_09523"/>
<evidence type="ECO:0000313" key="2">
    <source>
        <dbReference type="Proteomes" id="UP000014254"/>
    </source>
</evidence>
<proteinExistence type="predicted"/>
<gene>
    <name evidence="1" type="ORF">HMPREF1544_09523</name>
</gene>